<organism evidence="2 3">
    <name type="scientific">Paracoccus caeni</name>
    <dbReference type="NCBI Taxonomy" id="657651"/>
    <lineage>
        <taxon>Bacteria</taxon>
        <taxon>Pseudomonadati</taxon>
        <taxon>Pseudomonadota</taxon>
        <taxon>Alphaproteobacteria</taxon>
        <taxon>Rhodobacterales</taxon>
        <taxon>Paracoccaceae</taxon>
        <taxon>Paracoccus</taxon>
    </lineage>
</organism>
<feature type="region of interest" description="Disordered" evidence="1">
    <location>
        <begin position="348"/>
        <end position="386"/>
    </location>
</feature>
<comment type="caution">
    <text evidence="2">The sequence shown here is derived from an EMBL/GenBank/DDBJ whole genome shotgun (WGS) entry which is preliminary data.</text>
</comment>
<keyword evidence="3" id="KW-1185">Reference proteome</keyword>
<evidence type="ECO:0000313" key="3">
    <source>
        <dbReference type="Proteomes" id="UP000640485"/>
    </source>
</evidence>
<sequence>MDRAEADSRLSQLKRAGEVPADSFVVEYEDGMNLRRISASGEGAATAAPDAVADDAVAAAEPVVAPVPPGQFIRLQTLRDETEAKAALTTWRETFEGAGLWRDADGLFAVTLGPVSDEAAAAWVPVLKRADVLPGDAFVSGAEGLGQQIEEGAAPDLAAPPATPLPMPPLEEVQSALRWAGLYPGDIDGKDGPRTQAGIAAQIATGRASTDPGTAIADLIASRAKWREDFGLTTLHDQPTSLSVTAPMHLLEFDRTERALSIYGPKDGSGVAMILFSQQGGQQELLDLSGLVTALGWVPKPERSIQNGHVVLQGRNDAHIGRAEGWVRDGFAEGYVLIWPAADAEDQARMAAEMSDSLKRDQQPANAEAGQPSPAQDSGIPGLTQP</sequence>
<protein>
    <submittedName>
        <fullName evidence="2">Peptidoglycan-binding protein</fullName>
    </submittedName>
</protein>
<evidence type="ECO:0000256" key="1">
    <source>
        <dbReference type="SAM" id="MobiDB-lite"/>
    </source>
</evidence>
<dbReference type="EMBL" id="JAEPRQ010000001">
    <property type="protein sequence ID" value="MBK4214879.1"/>
    <property type="molecule type" value="Genomic_DNA"/>
</dbReference>
<gene>
    <name evidence="2" type="ORF">JJJ17_02955</name>
</gene>
<reference evidence="2" key="1">
    <citation type="submission" date="2021-01" db="EMBL/GenBank/DDBJ databases">
        <title>Paracoccus amoyensis sp. nov., isolated from the surface seawater along the coast of Xiamen Island, China.</title>
        <authorList>
            <person name="Lyu L."/>
        </authorList>
    </citation>
    <scope>NUCLEOTIDE SEQUENCE</scope>
    <source>
        <strain evidence="2">MJ17</strain>
    </source>
</reference>
<evidence type="ECO:0000313" key="2">
    <source>
        <dbReference type="EMBL" id="MBK4214879.1"/>
    </source>
</evidence>
<accession>A0A934SGQ6</accession>
<dbReference type="Proteomes" id="UP000640485">
    <property type="component" value="Unassembled WGS sequence"/>
</dbReference>
<dbReference type="AlphaFoldDB" id="A0A934SGQ6"/>
<name>A0A934SGQ6_9RHOB</name>
<proteinExistence type="predicted"/>